<dbReference type="OrthoDB" id="10552319at2759"/>
<proteinExistence type="predicted"/>
<gene>
    <name evidence="1" type="ORF">T265_05013</name>
</gene>
<protein>
    <submittedName>
        <fullName evidence="1">Uncharacterized protein</fullName>
    </submittedName>
</protein>
<organism evidence="1 2">
    <name type="scientific">Opisthorchis viverrini</name>
    <name type="common">Southeast Asian liver fluke</name>
    <dbReference type="NCBI Taxonomy" id="6198"/>
    <lineage>
        <taxon>Eukaryota</taxon>
        <taxon>Metazoa</taxon>
        <taxon>Spiralia</taxon>
        <taxon>Lophotrochozoa</taxon>
        <taxon>Platyhelminthes</taxon>
        <taxon>Trematoda</taxon>
        <taxon>Digenea</taxon>
        <taxon>Opisthorchiida</taxon>
        <taxon>Opisthorchiata</taxon>
        <taxon>Opisthorchiidae</taxon>
        <taxon>Opisthorchis</taxon>
    </lineage>
</organism>
<evidence type="ECO:0000313" key="2">
    <source>
        <dbReference type="Proteomes" id="UP000054324"/>
    </source>
</evidence>
<dbReference type="EMBL" id="KL596707">
    <property type="protein sequence ID" value="KER28104.1"/>
    <property type="molecule type" value="Genomic_DNA"/>
</dbReference>
<dbReference type="Proteomes" id="UP000054324">
    <property type="component" value="Unassembled WGS sequence"/>
</dbReference>
<dbReference type="RefSeq" id="XP_009168167.1">
    <property type="nucleotide sequence ID" value="XM_009169903.1"/>
</dbReference>
<dbReference type="AlphaFoldDB" id="A0A075AFV1"/>
<dbReference type="KEGG" id="ovi:T265_05013"/>
<dbReference type="GeneID" id="20319195"/>
<accession>A0A075AFV1</accession>
<name>A0A075AFV1_OPIVI</name>
<evidence type="ECO:0000313" key="1">
    <source>
        <dbReference type="EMBL" id="KER28104.1"/>
    </source>
</evidence>
<keyword evidence="2" id="KW-1185">Reference proteome</keyword>
<reference evidence="1 2" key="1">
    <citation type="submission" date="2013-11" db="EMBL/GenBank/DDBJ databases">
        <title>Opisthorchis viverrini - life in the bile duct.</title>
        <authorList>
            <person name="Young N.D."/>
            <person name="Nagarajan N."/>
            <person name="Lin S.J."/>
            <person name="Korhonen P.K."/>
            <person name="Jex A.R."/>
            <person name="Hall R.S."/>
            <person name="Safavi-Hemami H."/>
            <person name="Kaewkong W."/>
            <person name="Bertrand D."/>
            <person name="Gao S."/>
            <person name="Seet Q."/>
            <person name="Wongkham S."/>
            <person name="Teh B.T."/>
            <person name="Wongkham C."/>
            <person name="Intapan P.M."/>
            <person name="Maleewong W."/>
            <person name="Yang X."/>
            <person name="Hu M."/>
            <person name="Wang Z."/>
            <person name="Hofmann A."/>
            <person name="Sternberg P.W."/>
            <person name="Tan P."/>
            <person name="Wang J."/>
            <person name="Gasser R.B."/>
        </authorList>
    </citation>
    <scope>NUCLEOTIDE SEQUENCE [LARGE SCALE GENOMIC DNA]</scope>
</reference>
<dbReference type="CTD" id="20319195"/>
<sequence length="104" mass="11283">MYRDISNIVATETRGGLVQHIQLSENITNERFSWVPAAMLSEGSTRDGILPDAQALTGEVERQRSDSKHGHSAVTRFRCIAAILPEGSKEVEIMPSCPGLDGSS</sequence>